<dbReference type="Proteomes" id="UP000758168">
    <property type="component" value="Unassembled WGS sequence"/>
</dbReference>
<proteinExistence type="predicted"/>
<organism evidence="2 3">
    <name type="scientific">Microlunatus capsulatus</name>
    <dbReference type="NCBI Taxonomy" id="99117"/>
    <lineage>
        <taxon>Bacteria</taxon>
        <taxon>Bacillati</taxon>
        <taxon>Actinomycetota</taxon>
        <taxon>Actinomycetes</taxon>
        <taxon>Propionibacteriales</taxon>
        <taxon>Propionibacteriaceae</taxon>
        <taxon>Microlunatus</taxon>
    </lineage>
</organism>
<evidence type="ECO:0000256" key="1">
    <source>
        <dbReference type="SAM" id="MobiDB-lite"/>
    </source>
</evidence>
<evidence type="ECO:0000313" key="2">
    <source>
        <dbReference type="EMBL" id="MBP2415342.1"/>
    </source>
</evidence>
<keyword evidence="2" id="KW-0418">Kinase</keyword>
<keyword evidence="3" id="KW-1185">Reference proteome</keyword>
<keyword evidence="2" id="KW-0808">Transferase</keyword>
<dbReference type="InterPro" id="IPR027417">
    <property type="entry name" value="P-loop_NTPase"/>
</dbReference>
<sequence>MEPPLTPSAPTLVLFCGLPGSGKTTLARRLEAEGHGVRLSADAWQAALGVGHADSDFHERLQSTLYAHALTLLRRGVDVILEDGLWMRAERAEKIADARSCAARVELHVFDVDHDTLWARLQQRNDEAESAAHPMTEAELRWAGGLFEPVTAGELAAVDAHARHSGGLDAAELTSTPDLRGRRADRS</sequence>
<name>A0ABS4Z2R8_9ACTN</name>
<accession>A0ABS4Z2R8</accession>
<protein>
    <submittedName>
        <fullName evidence="2">Kinase</fullName>
    </submittedName>
</protein>
<dbReference type="EMBL" id="JAGIOB010000001">
    <property type="protein sequence ID" value="MBP2415342.1"/>
    <property type="molecule type" value="Genomic_DNA"/>
</dbReference>
<evidence type="ECO:0000313" key="3">
    <source>
        <dbReference type="Proteomes" id="UP000758168"/>
    </source>
</evidence>
<dbReference type="Gene3D" id="3.40.50.300">
    <property type="entry name" value="P-loop containing nucleotide triphosphate hydrolases"/>
    <property type="match status" value="1"/>
</dbReference>
<dbReference type="SUPFAM" id="SSF52540">
    <property type="entry name" value="P-loop containing nucleoside triphosphate hydrolases"/>
    <property type="match status" value="1"/>
</dbReference>
<dbReference type="Pfam" id="PF13671">
    <property type="entry name" value="AAA_33"/>
    <property type="match status" value="1"/>
</dbReference>
<dbReference type="GO" id="GO:0016301">
    <property type="term" value="F:kinase activity"/>
    <property type="evidence" value="ECO:0007669"/>
    <property type="project" value="UniProtKB-KW"/>
</dbReference>
<feature type="region of interest" description="Disordered" evidence="1">
    <location>
        <begin position="168"/>
        <end position="187"/>
    </location>
</feature>
<dbReference type="RefSeq" id="WP_210052284.1">
    <property type="nucleotide sequence ID" value="NZ_BAAAMH010000036.1"/>
</dbReference>
<reference evidence="2 3" key="1">
    <citation type="submission" date="2021-03" db="EMBL/GenBank/DDBJ databases">
        <title>Sequencing the genomes of 1000 actinobacteria strains.</title>
        <authorList>
            <person name="Klenk H.-P."/>
        </authorList>
    </citation>
    <scope>NUCLEOTIDE SEQUENCE [LARGE SCALE GENOMIC DNA]</scope>
    <source>
        <strain evidence="2 3">DSM 12936</strain>
    </source>
</reference>
<gene>
    <name evidence="2" type="ORF">JOF54_000264</name>
</gene>
<comment type="caution">
    <text evidence="2">The sequence shown here is derived from an EMBL/GenBank/DDBJ whole genome shotgun (WGS) entry which is preliminary data.</text>
</comment>